<evidence type="ECO:0000313" key="1">
    <source>
        <dbReference type="EMBL" id="QPJ86772.1"/>
    </source>
</evidence>
<sequence length="314" mass="35971">MKKINKIIVTLLLIISSCFILYLVKNDTNNISSVIYQEAENLKIENGYYLDLYTNGNENIERNGLIEFDNNTTLNAVVKNIGKERNFMIKLYLNYEEISFFIDDLEYKNYEFSIGESKSITIPLKLKNINPLTNSKLTVFLIASPEISASDINELPTDSYGIVLDYFLSVNNTTENVIELNQNSSNADIYFEEPFYTFVINNDFSESNEAKYPPNSLKVSQGETVELAYRIGADITTDKVLLCLNVGWKQTAIDNQPYKIINIQKDKACYGTFTIKAPNKPGKYEISSFLVENPNEWSEYVPLRKSLRFTLEVE</sequence>
<dbReference type="EMBL" id="CP051763">
    <property type="protein sequence ID" value="QPJ86772.1"/>
    <property type="molecule type" value="Genomic_DNA"/>
</dbReference>
<reference evidence="1" key="1">
    <citation type="submission" date="2020-04" db="EMBL/GenBank/DDBJ databases">
        <title>A novel bacterium ('Candidatus Sarcina troglodytae' sp. nov.) linked to a protracted, uniformly lethal epizootic among sanctuary western chimpanzees (Pan troglodytes verus) in Sierra Leone.</title>
        <authorList>
            <person name="Owens L.A."/>
            <person name="Colitti B."/>
            <person name="Hirji I."/>
            <person name="Pizaro A."/>
            <person name="Jaffe J.E."/>
            <person name="Moittie S."/>
            <person name="Bishop-Lilly K.A."/>
            <person name="Estrella L.A."/>
            <person name="Voegtly L.J."/>
            <person name="Kuhn J.H."/>
            <person name="Suen G."/>
            <person name="Deblois C.L."/>
            <person name="Dunn C."/>
            <person name="Juan-Salles C."/>
            <person name="Goldberg T.L."/>
        </authorList>
    </citation>
    <scope>NUCLEOTIDE SEQUENCE</scope>
    <source>
        <strain evidence="1">JB2</strain>
    </source>
</reference>
<accession>A0ACD1BHJ1</accession>
<geneLocation type="plasmid" evidence="1 2">
    <name>p9</name>
</geneLocation>
<protein>
    <submittedName>
        <fullName evidence="1">Uncharacterized protein</fullName>
    </submittedName>
</protein>
<evidence type="ECO:0000313" key="2">
    <source>
        <dbReference type="Proteomes" id="UP000594603"/>
    </source>
</evidence>
<dbReference type="Proteomes" id="UP000594603">
    <property type="component" value="Plasmid p9"/>
</dbReference>
<name>A0ACD1BHJ1_9CLOT</name>
<proteinExistence type="predicted"/>
<gene>
    <name evidence="1" type="ORF">HH195_12440</name>
</gene>
<keyword evidence="2" id="KW-1185">Reference proteome</keyword>
<organism evidence="1 2">
    <name type="scientific">Candidatus Sarcina troglodytae</name>
    <dbReference type="NCBI Taxonomy" id="2726954"/>
    <lineage>
        <taxon>Bacteria</taxon>
        <taxon>Bacillati</taxon>
        <taxon>Bacillota</taxon>
        <taxon>Clostridia</taxon>
        <taxon>Eubacteriales</taxon>
        <taxon>Clostridiaceae</taxon>
        <taxon>Sarcina</taxon>
    </lineage>
</organism>
<keyword evidence="1" id="KW-0614">Plasmid</keyword>